<accession>A0A098R0U3</accession>
<dbReference type="SMART" id="SM00388">
    <property type="entry name" value="HisKA"/>
    <property type="match status" value="1"/>
</dbReference>
<dbReference type="SUPFAM" id="SSF47384">
    <property type="entry name" value="Homodimeric domain of signal transducing histidine kinase"/>
    <property type="match status" value="1"/>
</dbReference>
<evidence type="ECO:0000313" key="8">
    <source>
        <dbReference type="EMBL" id="KGE73361.1"/>
    </source>
</evidence>
<evidence type="ECO:0000259" key="7">
    <source>
        <dbReference type="PROSITE" id="PS50109"/>
    </source>
</evidence>
<dbReference type="InterPro" id="IPR005467">
    <property type="entry name" value="His_kinase_dom"/>
</dbReference>
<keyword evidence="6" id="KW-1133">Transmembrane helix</keyword>
<feature type="compositionally biased region" description="Basic and acidic residues" evidence="5">
    <location>
        <begin position="522"/>
        <end position="531"/>
    </location>
</feature>
<dbReference type="Gene3D" id="6.10.340.10">
    <property type="match status" value="1"/>
</dbReference>
<dbReference type="InterPro" id="IPR036097">
    <property type="entry name" value="HisK_dim/P_sf"/>
</dbReference>
<feature type="transmembrane region" description="Helical" evidence="6">
    <location>
        <begin position="260"/>
        <end position="280"/>
    </location>
</feature>
<dbReference type="SUPFAM" id="SSF55874">
    <property type="entry name" value="ATPase domain of HSP90 chaperone/DNA topoisomerase II/histidine kinase"/>
    <property type="match status" value="1"/>
</dbReference>
<dbReference type="GO" id="GO:0000155">
    <property type="term" value="F:phosphorelay sensor kinase activity"/>
    <property type="evidence" value="ECO:0007669"/>
    <property type="project" value="InterPro"/>
</dbReference>
<dbReference type="EMBL" id="JNUP01000031">
    <property type="protein sequence ID" value="KGE73361.1"/>
    <property type="molecule type" value="Genomic_DNA"/>
</dbReference>
<dbReference type="EC" id="2.7.13.3" evidence="2"/>
<dbReference type="PROSITE" id="PS50109">
    <property type="entry name" value="HIS_KIN"/>
    <property type="match status" value="1"/>
</dbReference>
<dbReference type="CDD" id="cd00082">
    <property type="entry name" value="HisKA"/>
    <property type="match status" value="1"/>
</dbReference>
<name>A0A098R0U3_9SPIO</name>
<evidence type="ECO:0000256" key="2">
    <source>
        <dbReference type="ARBA" id="ARBA00012438"/>
    </source>
</evidence>
<dbReference type="Gene3D" id="1.10.287.130">
    <property type="match status" value="1"/>
</dbReference>
<evidence type="ECO:0000256" key="5">
    <source>
        <dbReference type="SAM" id="MobiDB-lite"/>
    </source>
</evidence>
<evidence type="ECO:0000256" key="4">
    <source>
        <dbReference type="ARBA" id="ARBA00022777"/>
    </source>
</evidence>
<comment type="catalytic activity">
    <reaction evidence="1">
        <text>ATP + protein L-histidine = ADP + protein N-phospho-L-histidine.</text>
        <dbReference type="EC" id="2.7.13.3"/>
    </reaction>
</comment>
<dbReference type="Pfam" id="PF00512">
    <property type="entry name" value="HisKA"/>
    <property type="match status" value="1"/>
</dbReference>
<dbReference type="eggNOG" id="COG4251">
    <property type="taxonomic scope" value="Bacteria"/>
</dbReference>
<keyword evidence="6" id="KW-0472">Membrane</keyword>
<dbReference type="InterPro" id="IPR036890">
    <property type="entry name" value="HATPase_C_sf"/>
</dbReference>
<dbReference type="InterPro" id="IPR003661">
    <property type="entry name" value="HisK_dim/P_dom"/>
</dbReference>
<feature type="transmembrane region" description="Helical" evidence="6">
    <location>
        <begin position="14"/>
        <end position="37"/>
    </location>
</feature>
<sequence>MGESTVNNLRKRSLGLWLLGLFSGLLLIPLILFFIVYTGFYTREIQRTLDSQKRYGAQVFIGYLEDTQLSLMVAHRIIERGLPKQSAYVHVSSWIDQQNFLSVDQIFGLNSNGLVLFTVPAAKEPVIHTETLTIEMAATGSRPRDVLLEDGQNLWMLRLLPEISGELSLVLVKRVPLEHWRFIQDAFSINYVVFNREKGRVVLSNLPEVYVRREELAQVGSPATSTQEVFSLEAFGGPALLVKTSLAAEGTPWANRQIEVVAVLFFLFYLVMLGIVYWMLQSRLIGRITALSSAAQGFNTVLETGSYSPLEPGIHDEVGRLVTVFNTMALSLSGYTKNLQEVVAERTLELEQAQQAQRIFFASMSHELRNPLHTIIGFSDLLQEDSRGMQQEYVRIIHEQSRQLEALLEQIMDVARLESGVDRIRHGWFNIREVLHQVSLEWTTTMALQDCALELELTSEVPEQVGGDEVRLTFLLMNILLALRDSFRLHRMSLTVYCAEDLGQFRVLVFEAAGKASVPGGGDHEPPEHIRKAQGMSSPGDKSWGEPIRLALARRLVEIKGGRLRVDTSQNGVCITCAVPLLVEEDPGRGVEPETLRNCLVLCPAPQDFDVVTRCLDTFHLAVENFVDGTDFLANLKFNYELDPSIVVVIGQCRKVSHQQLLFAIRKRFGLDIPIILVPDEENSLRTEDDPKITVISREYMEDELEAALARSLGP</sequence>
<organism evidence="8 9">
    <name type="scientific">Spirochaeta lutea</name>
    <dbReference type="NCBI Taxonomy" id="1480694"/>
    <lineage>
        <taxon>Bacteria</taxon>
        <taxon>Pseudomonadati</taxon>
        <taxon>Spirochaetota</taxon>
        <taxon>Spirochaetia</taxon>
        <taxon>Spirochaetales</taxon>
        <taxon>Spirochaetaceae</taxon>
        <taxon>Spirochaeta</taxon>
    </lineage>
</organism>
<keyword evidence="9" id="KW-1185">Reference proteome</keyword>
<protein>
    <recommendedName>
        <fullName evidence="2">histidine kinase</fullName>
        <ecNumber evidence="2">2.7.13.3</ecNumber>
    </recommendedName>
</protein>
<dbReference type="STRING" id="1480694.DC28_04400"/>
<feature type="region of interest" description="Disordered" evidence="5">
    <location>
        <begin position="518"/>
        <end position="542"/>
    </location>
</feature>
<dbReference type="AlphaFoldDB" id="A0A098R0U3"/>
<dbReference type="Proteomes" id="UP000029692">
    <property type="component" value="Unassembled WGS sequence"/>
</dbReference>
<dbReference type="OrthoDB" id="6192248at2"/>
<evidence type="ECO:0000256" key="1">
    <source>
        <dbReference type="ARBA" id="ARBA00000085"/>
    </source>
</evidence>
<proteinExistence type="predicted"/>
<dbReference type="PANTHER" id="PTHR43047">
    <property type="entry name" value="TWO-COMPONENT HISTIDINE PROTEIN KINASE"/>
    <property type="match status" value="1"/>
</dbReference>
<keyword evidence="3" id="KW-0808">Transferase</keyword>
<reference evidence="8 9" key="1">
    <citation type="submission" date="2014-05" db="EMBL/GenBank/DDBJ databases">
        <title>De novo Genome Sequence of Spirocheata sp.</title>
        <authorList>
            <person name="Shivani Y."/>
            <person name="Subhash Y."/>
            <person name="Tushar L."/>
            <person name="Sasikala C."/>
            <person name="Ramana C.V."/>
        </authorList>
    </citation>
    <scope>NUCLEOTIDE SEQUENCE [LARGE SCALE GENOMIC DNA]</scope>
    <source>
        <strain evidence="8 9">JC230</strain>
    </source>
</reference>
<evidence type="ECO:0000256" key="3">
    <source>
        <dbReference type="ARBA" id="ARBA00022679"/>
    </source>
</evidence>
<keyword evidence="4" id="KW-0418">Kinase</keyword>
<evidence type="ECO:0000256" key="6">
    <source>
        <dbReference type="SAM" id="Phobius"/>
    </source>
</evidence>
<dbReference type="RefSeq" id="WP_037546283.1">
    <property type="nucleotide sequence ID" value="NZ_JNUP01000031.1"/>
</dbReference>
<feature type="domain" description="Histidine kinase" evidence="7">
    <location>
        <begin position="363"/>
        <end position="583"/>
    </location>
</feature>
<comment type="caution">
    <text evidence="8">The sequence shown here is derived from an EMBL/GenBank/DDBJ whole genome shotgun (WGS) entry which is preliminary data.</text>
</comment>
<gene>
    <name evidence="8" type="ORF">DC28_04400</name>
</gene>
<evidence type="ECO:0000313" key="9">
    <source>
        <dbReference type="Proteomes" id="UP000029692"/>
    </source>
</evidence>
<keyword evidence="6" id="KW-0812">Transmembrane</keyword>